<accession>A0ABV6V9I2</accession>
<organism evidence="1 2">
    <name type="scientific">Streptacidiphilus alkalitolerans</name>
    <dbReference type="NCBI Taxonomy" id="3342712"/>
    <lineage>
        <taxon>Bacteria</taxon>
        <taxon>Bacillati</taxon>
        <taxon>Actinomycetota</taxon>
        <taxon>Actinomycetes</taxon>
        <taxon>Kitasatosporales</taxon>
        <taxon>Streptomycetaceae</taxon>
        <taxon>Streptacidiphilus</taxon>
    </lineage>
</organism>
<keyword evidence="2" id="KW-1185">Reference proteome</keyword>
<name>A0ABV6V9I2_9ACTN</name>
<evidence type="ECO:0000313" key="1">
    <source>
        <dbReference type="EMBL" id="MFC1410388.1"/>
    </source>
</evidence>
<dbReference type="EMBL" id="JBHEZX010000005">
    <property type="protein sequence ID" value="MFC1410388.1"/>
    <property type="molecule type" value="Genomic_DNA"/>
</dbReference>
<gene>
    <name evidence="1" type="ORF">ACEZDG_14050</name>
</gene>
<sequence length="64" mass="6979">MLHALMWAWLLVLALLASAAATTSFRMTDVHRPSSAARAAHLCLIVWVAAGFFTVLGSLLWDLL</sequence>
<protein>
    <submittedName>
        <fullName evidence="1">Uncharacterized protein</fullName>
    </submittedName>
</protein>
<reference evidence="1 2" key="1">
    <citation type="submission" date="2024-09" db="EMBL/GenBank/DDBJ databases">
        <authorList>
            <person name="Lee S.D."/>
        </authorList>
    </citation>
    <scope>NUCLEOTIDE SEQUENCE [LARGE SCALE GENOMIC DNA]</scope>
    <source>
        <strain evidence="1 2">N1-1</strain>
    </source>
</reference>
<evidence type="ECO:0000313" key="2">
    <source>
        <dbReference type="Proteomes" id="UP001592582"/>
    </source>
</evidence>
<dbReference type="Proteomes" id="UP001592582">
    <property type="component" value="Unassembled WGS sequence"/>
</dbReference>
<proteinExistence type="predicted"/>
<comment type="caution">
    <text evidence="1">The sequence shown here is derived from an EMBL/GenBank/DDBJ whole genome shotgun (WGS) entry which is preliminary data.</text>
</comment>